<dbReference type="EMBL" id="UOEX01000179">
    <property type="protein sequence ID" value="VAW36672.1"/>
    <property type="molecule type" value="Genomic_DNA"/>
</dbReference>
<keyword evidence="1" id="KW-0175">Coiled coil</keyword>
<protein>
    <submittedName>
        <fullName evidence="2">Uncharacterized protein</fullName>
    </submittedName>
</protein>
<accession>A0A3B0VCP0</accession>
<dbReference type="AlphaFoldDB" id="A0A3B0VCP0"/>
<feature type="coiled-coil region" evidence="1">
    <location>
        <begin position="26"/>
        <end position="74"/>
    </location>
</feature>
<evidence type="ECO:0000256" key="1">
    <source>
        <dbReference type="SAM" id="Coils"/>
    </source>
</evidence>
<sequence>MAGSKLTARPAFAAFVKLLRHDCARQKDMRLKNTILRRRLRQAEREHREVALKLQKNKEVAAALRRQIQQLKDIERIMNSR</sequence>
<evidence type="ECO:0000313" key="2">
    <source>
        <dbReference type="EMBL" id="VAW36672.1"/>
    </source>
</evidence>
<proteinExistence type="predicted"/>
<reference evidence="2" key="1">
    <citation type="submission" date="2018-06" db="EMBL/GenBank/DDBJ databases">
        <authorList>
            <person name="Zhirakovskaya E."/>
        </authorList>
    </citation>
    <scope>NUCLEOTIDE SEQUENCE</scope>
</reference>
<organism evidence="2">
    <name type="scientific">hydrothermal vent metagenome</name>
    <dbReference type="NCBI Taxonomy" id="652676"/>
    <lineage>
        <taxon>unclassified sequences</taxon>
        <taxon>metagenomes</taxon>
        <taxon>ecological metagenomes</taxon>
    </lineage>
</organism>
<name>A0A3B0VCP0_9ZZZZ</name>
<gene>
    <name evidence="2" type="ORF">MNBD_DELTA03-1748</name>
</gene>